<dbReference type="GO" id="GO:0005829">
    <property type="term" value="C:cytosol"/>
    <property type="evidence" value="ECO:0007669"/>
    <property type="project" value="TreeGrafter"/>
</dbReference>
<gene>
    <name evidence="1" type="ORF">G4B88_016301</name>
</gene>
<sequence length="141" mass="15759">RIDEALNTKNSQKLEIDLLDLTQKEATTLETLGLISSMYGVFALLDHQTAALSTIADAVAAISCTAKEIVESNETRRLPKLPKLTKPQMAIRKRAFSMIEDVFERHGATALDTLIKLNHLKLLDGMLRLLQFLVFLARIIL</sequence>
<proteinExistence type="predicted"/>
<dbReference type="EMBL" id="JAATIQ010000095">
    <property type="protein sequence ID" value="KAF4383868.1"/>
    <property type="molecule type" value="Genomic_DNA"/>
</dbReference>
<dbReference type="GO" id="GO:0005739">
    <property type="term" value="C:mitochondrion"/>
    <property type="evidence" value="ECO:0007669"/>
    <property type="project" value="TreeGrafter"/>
</dbReference>
<name>A0A7J6GM46_CANSA</name>
<organism evidence="1 2">
    <name type="scientific">Cannabis sativa</name>
    <name type="common">Hemp</name>
    <name type="synonym">Marijuana</name>
    <dbReference type="NCBI Taxonomy" id="3483"/>
    <lineage>
        <taxon>Eukaryota</taxon>
        <taxon>Viridiplantae</taxon>
        <taxon>Streptophyta</taxon>
        <taxon>Embryophyta</taxon>
        <taxon>Tracheophyta</taxon>
        <taxon>Spermatophyta</taxon>
        <taxon>Magnoliopsida</taxon>
        <taxon>eudicotyledons</taxon>
        <taxon>Gunneridae</taxon>
        <taxon>Pentapetalae</taxon>
        <taxon>rosids</taxon>
        <taxon>fabids</taxon>
        <taxon>Rosales</taxon>
        <taxon>Cannabaceae</taxon>
        <taxon>Cannabis</taxon>
    </lineage>
</organism>
<accession>A0A7J6GM46</accession>
<dbReference type="GO" id="GO:0003723">
    <property type="term" value="F:RNA binding"/>
    <property type="evidence" value="ECO:0007669"/>
    <property type="project" value="TreeGrafter"/>
</dbReference>
<protein>
    <submittedName>
        <fullName evidence="1">Uncharacterized protein</fullName>
    </submittedName>
</protein>
<dbReference type="PANTHER" id="PTHR11476:SF7">
    <property type="entry name" value="HISTIDINE--TRNA LIGASE"/>
    <property type="match status" value="1"/>
</dbReference>
<evidence type="ECO:0000313" key="1">
    <source>
        <dbReference type="EMBL" id="KAF4383868.1"/>
    </source>
</evidence>
<dbReference type="GO" id="GO:0032543">
    <property type="term" value="P:mitochondrial translation"/>
    <property type="evidence" value="ECO:0007669"/>
    <property type="project" value="TreeGrafter"/>
</dbReference>
<dbReference type="GO" id="GO:0004821">
    <property type="term" value="F:histidine-tRNA ligase activity"/>
    <property type="evidence" value="ECO:0007669"/>
    <property type="project" value="TreeGrafter"/>
</dbReference>
<reference evidence="1 2" key="1">
    <citation type="journal article" date="2020" name="bioRxiv">
        <title>Sequence and annotation of 42 cannabis genomes reveals extensive copy number variation in cannabinoid synthesis and pathogen resistance genes.</title>
        <authorList>
            <person name="Mckernan K.J."/>
            <person name="Helbert Y."/>
            <person name="Kane L.T."/>
            <person name="Ebling H."/>
            <person name="Zhang L."/>
            <person name="Liu B."/>
            <person name="Eaton Z."/>
            <person name="Mclaughlin S."/>
            <person name="Kingan S."/>
            <person name="Baybayan P."/>
            <person name="Concepcion G."/>
            <person name="Jordan M."/>
            <person name="Riva A."/>
            <person name="Barbazuk W."/>
            <person name="Harkins T."/>
        </authorList>
    </citation>
    <scope>NUCLEOTIDE SEQUENCE [LARGE SCALE GENOMIC DNA]</scope>
    <source>
        <strain evidence="2">cv. Jamaican Lion 4</strain>
        <tissue evidence="1">Leaf</tissue>
    </source>
</reference>
<evidence type="ECO:0000313" key="2">
    <source>
        <dbReference type="Proteomes" id="UP000583929"/>
    </source>
</evidence>
<feature type="non-terminal residue" evidence="1">
    <location>
        <position position="1"/>
    </location>
</feature>
<comment type="caution">
    <text evidence="1">The sequence shown here is derived from an EMBL/GenBank/DDBJ whole genome shotgun (WGS) entry which is preliminary data.</text>
</comment>
<dbReference type="AlphaFoldDB" id="A0A7J6GM46"/>
<dbReference type="PANTHER" id="PTHR11476">
    <property type="entry name" value="HISTIDYL-TRNA SYNTHETASE"/>
    <property type="match status" value="1"/>
</dbReference>
<dbReference type="Proteomes" id="UP000583929">
    <property type="component" value="Unassembled WGS sequence"/>
</dbReference>
<keyword evidence="2" id="KW-1185">Reference proteome</keyword>
<dbReference type="GO" id="GO:0006427">
    <property type="term" value="P:histidyl-tRNA aminoacylation"/>
    <property type="evidence" value="ECO:0007669"/>
    <property type="project" value="TreeGrafter"/>
</dbReference>